<dbReference type="Proteomes" id="UP000011087">
    <property type="component" value="Unassembled WGS sequence"/>
</dbReference>
<dbReference type="EMBL" id="JH992965">
    <property type="protein sequence ID" value="EKX55471.1"/>
    <property type="molecule type" value="Genomic_DNA"/>
</dbReference>
<dbReference type="KEGG" id="gtt:GUITHDRAFT_160471"/>
<dbReference type="CDD" id="cd23659">
    <property type="entry name" value="USP_At3g01520-like"/>
    <property type="match status" value="1"/>
</dbReference>
<dbReference type="RefSeq" id="XP_005842451.1">
    <property type="nucleotide sequence ID" value="XM_005842394.1"/>
</dbReference>
<protein>
    <recommendedName>
        <fullName evidence="1">UspA domain-containing protein</fullName>
    </recommendedName>
</protein>
<dbReference type="SUPFAM" id="SSF52402">
    <property type="entry name" value="Adenine nucleotide alpha hydrolases-like"/>
    <property type="match status" value="1"/>
</dbReference>
<evidence type="ECO:0000313" key="4">
    <source>
        <dbReference type="Proteomes" id="UP000011087"/>
    </source>
</evidence>
<feature type="domain" description="UspA" evidence="1">
    <location>
        <begin position="114"/>
        <end position="217"/>
    </location>
</feature>
<organism evidence="2">
    <name type="scientific">Guillardia theta (strain CCMP2712)</name>
    <name type="common">Cryptophyte</name>
    <dbReference type="NCBI Taxonomy" id="905079"/>
    <lineage>
        <taxon>Eukaryota</taxon>
        <taxon>Cryptophyceae</taxon>
        <taxon>Pyrenomonadales</taxon>
        <taxon>Geminigeraceae</taxon>
        <taxon>Guillardia</taxon>
    </lineage>
</organism>
<reference evidence="3" key="3">
    <citation type="submission" date="2016-03" db="UniProtKB">
        <authorList>
            <consortium name="EnsemblProtists"/>
        </authorList>
    </citation>
    <scope>IDENTIFICATION</scope>
</reference>
<proteinExistence type="predicted"/>
<dbReference type="PANTHER" id="PTHR31964">
    <property type="entry name" value="ADENINE NUCLEOTIDE ALPHA HYDROLASES-LIKE SUPERFAMILY PROTEIN"/>
    <property type="match status" value="1"/>
</dbReference>
<reference evidence="2 4" key="1">
    <citation type="journal article" date="2012" name="Nature">
        <title>Algal genomes reveal evolutionary mosaicism and the fate of nucleomorphs.</title>
        <authorList>
            <consortium name="DOE Joint Genome Institute"/>
            <person name="Curtis B.A."/>
            <person name="Tanifuji G."/>
            <person name="Burki F."/>
            <person name="Gruber A."/>
            <person name="Irimia M."/>
            <person name="Maruyama S."/>
            <person name="Arias M.C."/>
            <person name="Ball S.G."/>
            <person name="Gile G.H."/>
            <person name="Hirakawa Y."/>
            <person name="Hopkins J.F."/>
            <person name="Kuo A."/>
            <person name="Rensing S.A."/>
            <person name="Schmutz J."/>
            <person name="Symeonidi A."/>
            <person name="Elias M."/>
            <person name="Eveleigh R.J."/>
            <person name="Herman E.K."/>
            <person name="Klute M.J."/>
            <person name="Nakayama T."/>
            <person name="Obornik M."/>
            <person name="Reyes-Prieto A."/>
            <person name="Armbrust E.V."/>
            <person name="Aves S.J."/>
            <person name="Beiko R.G."/>
            <person name="Coutinho P."/>
            <person name="Dacks J.B."/>
            <person name="Durnford D.G."/>
            <person name="Fast N.M."/>
            <person name="Green B.R."/>
            <person name="Grisdale C.J."/>
            <person name="Hempel F."/>
            <person name="Henrissat B."/>
            <person name="Hoppner M.P."/>
            <person name="Ishida K."/>
            <person name="Kim E."/>
            <person name="Koreny L."/>
            <person name="Kroth P.G."/>
            <person name="Liu Y."/>
            <person name="Malik S.B."/>
            <person name="Maier U.G."/>
            <person name="McRose D."/>
            <person name="Mock T."/>
            <person name="Neilson J.A."/>
            <person name="Onodera N.T."/>
            <person name="Poole A.M."/>
            <person name="Pritham E.J."/>
            <person name="Richards T.A."/>
            <person name="Rocap G."/>
            <person name="Roy S.W."/>
            <person name="Sarai C."/>
            <person name="Schaack S."/>
            <person name="Shirato S."/>
            <person name="Slamovits C.H."/>
            <person name="Spencer D.F."/>
            <person name="Suzuki S."/>
            <person name="Worden A.Z."/>
            <person name="Zauner S."/>
            <person name="Barry K."/>
            <person name="Bell C."/>
            <person name="Bharti A.K."/>
            <person name="Crow J.A."/>
            <person name="Grimwood J."/>
            <person name="Kramer R."/>
            <person name="Lindquist E."/>
            <person name="Lucas S."/>
            <person name="Salamov A."/>
            <person name="McFadden G.I."/>
            <person name="Lane C.E."/>
            <person name="Keeling P.J."/>
            <person name="Gray M.W."/>
            <person name="Grigoriev I.V."/>
            <person name="Archibald J.M."/>
        </authorList>
    </citation>
    <scope>NUCLEOTIDE SEQUENCE</scope>
    <source>
        <strain evidence="2 4">CCMP2712</strain>
    </source>
</reference>
<name>L1K3T0_GUITC</name>
<keyword evidence="4" id="KW-1185">Reference proteome</keyword>
<dbReference type="PaxDb" id="55529-EKX55471"/>
<reference evidence="4" key="2">
    <citation type="submission" date="2012-11" db="EMBL/GenBank/DDBJ databases">
        <authorList>
            <person name="Kuo A."/>
            <person name="Curtis B.A."/>
            <person name="Tanifuji G."/>
            <person name="Burki F."/>
            <person name="Gruber A."/>
            <person name="Irimia M."/>
            <person name="Maruyama S."/>
            <person name="Arias M.C."/>
            <person name="Ball S.G."/>
            <person name="Gile G.H."/>
            <person name="Hirakawa Y."/>
            <person name="Hopkins J.F."/>
            <person name="Rensing S.A."/>
            <person name="Schmutz J."/>
            <person name="Symeonidi A."/>
            <person name="Elias M."/>
            <person name="Eveleigh R.J."/>
            <person name="Herman E.K."/>
            <person name="Klute M.J."/>
            <person name="Nakayama T."/>
            <person name="Obornik M."/>
            <person name="Reyes-Prieto A."/>
            <person name="Armbrust E.V."/>
            <person name="Aves S.J."/>
            <person name="Beiko R.G."/>
            <person name="Coutinho P."/>
            <person name="Dacks J.B."/>
            <person name="Durnford D.G."/>
            <person name="Fast N.M."/>
            <person name="Green B.R."/>
            <person name="Grisdale C."/>
            <person name="Hempe F."/>
            <person name="Henrissat B."/>
            <person name="Hoppner M.P."/>
            <person name="Ishida K.-I."/>
            <person name="Kim E."/>
            <person name="Koreny L."/>
            <person name="Kroth P.G."/>
            <person name="Liu Y."/>
            <person name="Malik S.-B."/>
            <person name="Maier U.G."/>
            <person name="McRose D."/>
            <person name="Mock T."/>
            <person name="Neilson J.A."/>
            <person name="Onodera N.T."/>
            <person name="Poole A.M."/>
            <person name="Pritham E.J."/>
            <person name="Richards T.A."/>
            <person name="Rocap G."/>
            <person name="Roy S.W."/>
            <person name="Sarai C."/>
            <person name="Schaack S."/>
            <person name="Shirato S."/>
            <person name="Slamovits C.H."/>
            <person name="Spencer D.F."/>
            <person name="Suzuki S."/>
            <person name="Worden A.Z."/>
            <person name="Zauner S."/>
            <person name="Barry K."/>
            <person name="Bell C."/>
            <person name="Bharti A.K."/>
            <person name="Crow J.A."/>
            <person name="Grimwood J."/>
            <person name="Kramer R."/>
            <person name="Lindquist E."/>
            <person name="Lucas S."/>
            <person name="Salamov A."/>
            <person name="McFadden G.I."/>
            <person name="Lane C.E."/>
            <person name="Keeling P.J."/>
            <person name="Gray M.W."/>
            <person name="Grigoriev I.V."/>
            <person name="Archibald J.M."/>
        </authorList>
    </citation>
    <scope>NUCLEOTIDE SEQUENCE</scope>
    <source>
        <strain evidence="4">CCMP2712</strain>
    </source>
</reference>
<dbReference type="HOGENOM" id="CLU_1020992_0_0_1"/>
<evidence type="ECO:0000313" key="2">
    <source>
        <dbReference type="EMBL" id="EKX55471.1"/>
    </source>
</evidence>
<dbReference type="EnsemblProtists" id="EKX55471">
    <property type="protein sequence ID" value="EKX55471"/>
    <property type="gene ID" value="GUITHDRAFT_160471"/>
</dbReference>
<dbReference type="PANTHER" id="PTHR31964:SF113">
    <property type="entry name" value="USPA DOMAIN-CONTAINING PROTEIN"/>
    <property type="match status" value="1"/>
</dbReference>
<dbReference type="Pfam" id="PF00582">
    <property type="entry name" value="Usp"/>
    <property type="match status" value="1"/>
</dbReference>
<gene>
    <name evidence="2" type="ORF">GUITHDRAFT_160471</name>
</gene>
<accession>L1K3T0</accession>
<dbReference type="GeneID" id="17312181"/>
<evidence type="ECO:0000259" key="1">
    <source>
        <dbReference type="Pfam" id="PF00582"/>
    </source>
</evidence>
<sequence length="273" mass="30457">MEGRARIFIEGMKLQAGSQLRGTPWRRFEAAIRMCEQHEVSFTAVIGARNLNTLQRALLPQTTKFVLQDSFSCNMKFPFYLSGQIDLKEKSLLQIAKVQLESSKILLEVDGIVQVAVDGSTSSKVALMWAVKHCYRQGDVILLFHCQPLQFNPGAGYGAEKTFQVLKRFAKRLEQKKVSCIQILARGDPASELALLTEKNKCHLLVMGSHGTSYDERKDSGGQWQRLASWFYRPADKTAPNKHAVGSVCFAAASSMPAPLVIVDRVKSSESYK</sequence>
<dbReference type="AlphaFoldDB" id="L1K3T0"/>
<dbReference type="OrthoDB" id="843225at2759"/>
<dbReference type="InterPro" id="IPR006016">
    <property type="entry name" value="UspA"/>
</dbReference>
<dbReference type="Gene3D" id="3.40.50.12370">
    <property type="match status" value="1"/>
</dbReference>
<evidence type="ECO:0000313" key="3">
    <source>
        <dbReference type="EnsemblProtists" id="EKX55471"/>
    </source>
</evidence>